<dbReference type="Pfam" id="PF13646">
    <property type="entry name" value="HEAT_2"/>
    <property type="match status" value="1"/>
</dbReference>
<dbReference type="EMBL" id="JX649896">
    <property type="protein sequence ID" value="AGC72234.1"/>
    <property type="molecule type" value="Genomic_DNA"/>
</dbReference>
<dbReference type="AlphaFoldDB" id="L7VX84"/>
<name>L7VX84_9BACT</name>
<dbReference type="Gene3D" id="1.25.10.10">
    <property type="entry name" value="Leucine-rich Repeat Variant"/>
    <property type="match status" value="1"/>
</dbReference>
<dbReference type="SUPFAM" id="SSF48371">
    <property type="entry name" value="ARM repeat"/>
    <property type="match status" value="1"/>
</dbReference>
<proteinExistence type="predicted"/>
<accession>L7VX84</accession>
<dbReference type="InterPro" id="IPR011989">
    <property type="entry name" value="ARM-like"/>
</dbReference>
<reference evidence="1" key="1">
    <citation type="submission" date="2012-09" db="EMBL/GenBank/DDBJ databases">
        <title>Metagenomic Characterization of a Microbial Community in Wastewater Detects High Levels of Antibiotic Resistance.</title>
        <authorList>
            <person name="Abrams M."/>
            <person name="Caldwell A."/>
            <person name="Vandaei E."/>
            <person name="Lee W."/>
            <person name="Perrott J."/>
            <person name="Khan S.Y."/>
            <person name="Ta J."/>
            <person name="Romero D."/>
            <person name="Nguyen V."/>
            <person name="Pourmand N."/>
            <person name="Ouverney C.C."/>
        </authorList>
    </citation>
    <scope>NUCLEOTIDE SEQUENCE</scope>
</reference>
<evidence type="ECO:0000313" key="1">
    <source>
        <dbReference type="EMBL" id="AGC72234.1"/>
    </source>
</evidence>
<protein>
    <submittedName>
        <fullName evidence="1">Putative phycobiliprotein</fullName>
    </submittedName>
</protein>
<dbReference type="InterPro" id="IPR016024">
    <property type="entry name" value="ARM-type_fold"/>
</dbReference>
<sequence length="591" mass="65720">MDAREAHRRTSELLERGNAQGALEPLWALLGRSHMTDEELRTGLALADRAYTALGRKRAVATLRLFKGDLAGAQSLVQDAPLDRARLQVMAKNPVGAARAFEEAGWLGHAAIQYENAGDMRTARLLWERLTQDPRLRQNLYILGLVRFNLSRACQQLDDHAAARRECVLSMQAIEAAADGFETVGQRERAFDCYQVLLTIGKEGAFENLAEGYLGCIRILTADHLKYYVLQYFEDFAKLAVERSELHTAATLLREAAQFCRRNRLPYESHYRQRAAQTQEQAATKLLTDGGMPEMAENAFSAAIDGYNDLGLYSSVRGVYERLAALPLPDKRRARYARLAERLSGMSDEAINAVGFPDYLRMDTAYPEIWRLDVIEWEQAGDAVETMGQVLEDAKTPDYIRRHALLCRLRQLGEANGATPAALIALADHLGRVGIYACLAPLETMVEHQDASVRAAVLRAVRQLYFKRSFVLVMRGLADPDPTVRQEALAAVSTLHFGHAFDPLQRIYRDSQDPNVRSAALGAIGKIPNLEAAELLLEVLSHGTPAERTQAGDLLKRADHPDVLAMLQRAHGDETGELKGRIAQVLQSRGR</sequence>
<organism evidence="1">
    <name type="scientific">uncultured bacterium A1Q1_fos_479</name>
    <dbReference type="NCBI Taxonomy" id="1256575"/>
    <lineage>
        <taxon>Bacteria</taxon>
        <taxon>environmental samples</taxon>
    </lineage>
</organism>